<comment type="caution">
    <text evidence="14">The sequence shown here is derived from an EMBL/GenBank/DDBJ whole genome shotgun (WGS) entry which is preliminary data.</text>
</comment>
<keyword evidence="9 11" id="KW-0472">Membrane</keyword>
<proteinExistence type="inferred from homology"/>
<keyword evidence="7 11" id="KW-1133">Transmembrane helix</keyword>
<reference evidence="14 15" key="1">
    <citation type="submission" date="2018-05" db="EMBL/GenBank/DDBJ databases">
        <title>Genomic Encyclopedia of Type Strains, Phase IV (KMG-IV): sequencing the most valuable type-strain genomes for metagenomic binning, comparative biology and taxonomic classification.</title>
        <authorList>
            <person name="Goeker M."/>
        </authorList>
    </citation>
    <scope>NUCLEOTIDE SEQUENCE [LARGE SCALE GENOMIC DNA]</scope>
    <source>
        <strain evidence="14 15">DSM 28579</strain>
    </source>
</reference>
<keyword evidence="8 11" id="KW-0406">Ion transport</keyword>
<dbReference type="NCBIfam" id="TIGR01131">
    <property type="entry name" value="ATP_synt_6_or_A"/>
    <property type="match status" value="1"/>
</dbReference>
<dbReference type="GO" id="GO:0045259">
    <property type="term" value="C:proton-transporting ATP synthase complex"/>
    <property type="evidence" value="ECO:0007669"/>
    <property type="project" value="UniProtKB-KW"/>
</dbReference>
<feature type="transmembrane region" description="Helical" evidence="11">
    <location>
        <begin position="193"/>
        <end position="216"/>
    </location>
</feature>
<dbReference type="GO" id="GO:0005886">
    <property type="term" value="C:plasma membrane"/>
    <property type="evidence" value="ECO:0007669"/>
    <property type="project" value="UniProtKB-SubCell"/>
</dbReference>
<dbReference type="PRINTS" id="PR00123">
    <property type="entry name" value="ATPASEA"/>
</dbReference>
<evidence type="ECO:0000256" key="7">
    <source>
        <dbReference type="ARBA" id="ARBA00022989"/>
    </source>
</evidence>
<evidence type="ECO:0000256" key="13">
    <source>
        <dbReference type="SAM" id="SignalP"/>
    </source>
</evidence>
<feature type="chain" id="PRO_5029694296" description="ATP synthase subunit a" evidence="13">
    <location>
        <begin position="22"/>
        <end position="352"/>
    </location>
</feature>
<dbReference type="InterPro" id="IPR045083">
    <property type="entry name" value="ATP_synth_F0_asu_bact/mt"/>
</dbReference>
<dbReference type="Pfam" id="PF00119">
    <property type="entry name" value="ATP-synt_A"/>
    <property type="match status" value="1"/>
</dbReference>
<sequence length="352" mass="39376">MHSKYIISFIICLLMFTAVFAEKHTDNEATEGKEFQPVDMIMSHITDSNEWHLWTTTDEEGHEHHVSIPLPIIIWDGEFKAFLSSKIAHGHTHRGYTMVDGVLTATDGTDKATIVDLFSGLEGKYVDLSITKNTTAMFISILLLLLIFITMAKSYKKNKLKPRGIAAFLEPIVVFIREEVAIPNIGENKTDKYLPYLLTVFFFIWFNNLLGLLPTFPGGANVTGNIAVTLVLALCTMVIVNLNGNKHYWKEIFTPDVPILMYPIMIPVEIIGIFTKPFALMIRLFANITAGHIIVLSLIGMIFIFKSAFVSVGAIPMTLFVLLLELLVAALQAYIFTVLSALFIGLAVKEHH</sequence>
<dbReference type="PANTHER" id="PTHR11410:SF0">
    <property type="entry name" value="ATP SYNTHASE SUBUNIT A"/>
    <property type="match status" value="1"/>
</dbReference>
<feature type="signal peptide" evidence="13">
    <location>
        <begin position="1"/>
        <end position="21"/>
    </location>
</feature>
<evidence type="ECO:0000256" key="10">
    <source>
        <dbReference type="ARBA" id="ARBA00023310"/>
    </source>
</evidence>
<name>A0A7L4UP54_BALHA</name>
<dbReference type="HAMAP" id="MF_01393">
    <property type="entry name" value="ATP_synth_a_bact"/>
    <property type="match status" value="1"/>
</dbReference>
<keyword evidence="10 11" id="KW-0066">ATP synthesis</keyword>
<keyword evidence="6 11" id="KW-0375">Hydrogen ion transport</keyword>
<evidence type="ECO:0000256" key="12">
    <source>
        <dbReference type="RuleBase" id="RU000483"/>
    </source>
</evidence>
<dbReference type="RefSeq" id="WP_116496463.1">
    <property type="nucleotide sequence ID" value="NZ_QENZ01000004.1"/>
</dbReference>
<evidence type="ECO:0000256" key="6">
    <source>
        <dbReference type="ARBA" id="ARBA00022781"/>
    </source>
</evidence>
<evidence type="ECO:0000313" key="14">
    <source>
        <dbReference type="EMBL" id="PVX50913.1"/>
    </source>
</evidence>
<dbReference type="Gene3D" id="1.20.120.220">
    <property type="entry name" value="ATP synthase, F0 complex, subunit A"/>
    <property type="match status" value="1"/>
</dbReference>
<evidence type="ECO:0000256" key="2">
    <source>
        <dbReference type="ARBA" id="ARBA00006810"/>
    </source>
</evidence>
<gene>
    <name evidence="11" type="primary">atpB</name>
    <name evidence="14" type="ORF">C7377_1236</name>
</gene>
<dbReference type="AlphaFoldDB" id="A0A7L4UP54"/>
<evidence type="ECO:0000313" key="15">
    <source>
        <dbReference type="Proteomes" id="UP000251835"/>
    </source>
</evidence>
<comment type="subcellular location">
    <subcellularLocation>
        <location evidence="11 12">Cell membrane</location>
        <topology evidence="11 12">Multi-pass membrane protein</topology>
    </subcellularLocation>
    <subcellularLocation>
        <location evidence="1">Membrane</location>
        <topology evidence="1">Multi-pass membrane protein</topology>
    </subcellularLocation>
</comment>
<evidence type="ECO:0000256" key="11">
    <source>
        <dbReference type="HAMAP-Rule" id="MF_01393"/>
    </source>
</evidence>
<dbReference type="GO" id="GO:0046933">
    <property type="term" value="F:proton-transporting ATP synthase activity, rotational mechanism"/>
    <property type="evidence" value="ECO:0007669"/>
    <property type="project" value="UniProtKB-UniRule"/>
</dbReference>
<dbReference type="InterPro" id="IPR035908">
    <property type="entry name" value="F0_ATP_A_sf"/>
</dbReference>
<evidence type="ECO:0000256" key="9">
    <source>
        <dbReference type="ARBA" id="ARBA00023136"/>
    </source>
</evidence>
<dbReference type="Proteomes" id="UP000251835">
    <property type="component" value="Unassembled WGS sequence"/>
</dbReference>
<protein>
    <recommendedName>
        <fullName evidence="11 12">ATP synthase subunit a</fullName>
    </recommendedName>
    <alternativeName>
        <fullName evidence="11">ATP synthase F0 sector subunit a</fullName>
    </alternativeName>
    <alternativeName>
        <fullName evidence="11">F-ATPase subunit 6</fullName>
    </alternativeName>
</protein>
<keyword evidence="11" id="KW-1003">Cell membrane</keyword>
<dbReference type="InterPro" id="IPR000568">
    <property type="entry name" value="ATP_synth_F0_asu"/>
</dbReference>
<keyword evidence="13" id="KW-0732">Signal</keyword>
<accession>A0A7L4UP54</accession>
<evidence type="ECO:0000256" key="5">
    <source>
        <dbReference type="ARBA" id="ARBA00022692"/>
    </source>
</evidence>
<keyword evidence="5 11" id="KW-0812">Transmembrane</keyword>
<keyword evidence="15" id="KW-1185">Reference proteome</keyword>
<keyword evidence="3 11" id="KW-0813">Transport</keyword>
<feature type="transmembrane region" description="Helical" evidence="11">
    <location>
        <begin position="136"/>
        <end position="155"/>
    </location>
</feature>
<evidence type="ECO:0000256" key="8">
    <source>
        <dbReference type="ARBA" id="ARBA00023065"/>
    </source>
</evidence>
<feature type="transmembrane region" description="Helical" evidence="11">
    <location>
        <begin position="284"/>
        <end position="305"/>
    </location>
</feature>
<organism evidence="14 15">
    <name type="scientific">Balneicella halophila</name>
    <dbReference type="NCBI Taxonomy" id="1537566"/>
    <lineage>
        <taxon>Bacteria</taxon>
        <taxon>Pseudomonadati</taxon>
        <taxon>Bacteroidota</taxon>
        <taxon>Bacteroidia</taxon>
        <taxon>Bacteroidales</taxon>
        <taxon>Balneicellaceae</taxon>
        <taxon>Balneicella</taxon>
    </lineage>
</organism>
<evidence type="ECO:0000256" key="1">
    <source>
        <dbReference type="ARBA" id="ARBA00004141"/>
    </source>
</evidence>
<feature type="transmembrane region" description="Helical" evidence="11">
    <location>
        <begin position="317"/>
        <end position="348"/>
    </location>
</feature>
<evidence type="ECO:0000256" key="4">
    <source>
        <dbReference type="ARBA" id="ARBA00022547"/>
    </source>
</evidence>
<dbReference type="EMBL" id="QENZ01000004">
    <property type="protein sequence ID" value="PVX50913.1"/>
    <property type="molecule type" value="Genomic_DNA"/>
</dbReference>
<comment type="function">
    <text evidence="11 12">Key component of the proton channel; it plays a direct role in the translocation of protons across the membrane.</text>
</comment>
<keyword evidence="4 11" id="KW-0138">CF(0)</keyword>
<dbReference type="PANTHER" id="PTHR11410">
    <property type="entry name" value="ATP SYNTHASE SUBUNIT A"/>
    <property type="match status" value="1"/>
</dbReference>
<evidence type="ECO:0000256" key="3">
    <source>
        <dbReference type="ARBA" id="ARBA00022448"/>
    </source>
</evidence>
<dbReference type="OrthoDB" id="9809130at2"/>
<comment type="similarity">
    <text evidence="2 11 12">Belongs to the ATPase A chain family.</text>
</comment>
<dbReference type="SUPFAM" id="SSF81336">
    <property type="entry name" value="F1F0 ATP synthase subunit A"/>
    <property type="match status" value="1"/>
</dbReference>
<feature type="transmembrane region" description="Helical" evidence="11">
    <location>
        <begin position="222"/>
        <end position="242"/>
    </location>
</feature>
<dbReference type="CDD" id="cd00310">
    <property type="entry name" value="ATP-synt_Fo_a_6"/>
    <property type="match status" value="1"/>
</dbReference>